<evidence type="ECO:0000313" key="2">
    <source>
        <dbReference type="Proteomes" id="UP001172680"/>
    </source>
</evidence>
<name>A0ACC2YQS4_9PEZI</name>
<organism evidence="1 2">
    <name type="scientific">Coniosporium tulheliwenetii</name>
    <dbReference type="NCBI Taxonomy" id="3383036"/>
    <lineage>
        <taxon>Eukaryota</taxon>
        <taxon>Fungi</taxon>
        <taxon>Dikarya</taxon>
        <taxon>Ascomycota</taxon>
        <taxon>Pezizomycotina</taxon>
        <taxon>Dothideomycetes</taxon>
        <taxon>Dothideomycetes incertae sedis</taxon>
        <taxon>Coniosporium</taxon>
    </lineage>
</organism>
<keyword evidence="2" id="KW-1185">Reference proteome</keyword>
<reference evidence="1" key="1">
    <citation type="submission" date="2022-10" db="EMBL/GenBank/DDBJ databases">
        <title>Culturing micro-colonial fungi from biological soil crusts in the Mojave desert and describing Neophaeococcomyces mojavensis, and introducing the new genera and species Taxawa tesnikishii.</title>
        <authorList>
            <person name="Kurbessoian T."/>
            <person name="Stajich J.E."/>
        </authorList>
    </citation>
    <scope>NUCLEOTIDE SEQUENCE</scope>
    <source>
        <strain evidence="1">JES_115</strain>
    </source>
</reference>
<evidence type="ECO:0000313" key="1">
    <source>
        <dbReference type="EMBL" id="KAJ9637682.1"/>
    </source>
</evidence>
<dbReference type="Proteomes" id="UP001172680">
    <property type="component" value="Unassembled WGS sequence"/>
</dbReference>
<gene>
    <name evidence="1" type="ORF">H2199_007172</name>
</gene>
<accession>A0ACC2YQS4</accession>
<protein>
    <submittedName>
        <fullName evidence="1">Uncharacterized protein</fullName>
    </submittedName>
</protein>
<proteinExistence type="predicted"/>
<comment type="caution">
    <text evidence="1">The sequence shown here is derived from an EMBL/GenBank/DDBJ whole genome shotgun (WGS) entry which is preliminary data.</text>
</comment>
<dbReference type="EMBL" id="JAPDRP010000022">
    <property type="protein sequence ID" value="KAJ9637682.1"/>
    <property type="molecule type" value="Genomic_DNA"/>
</dbReference>
<sequence>MAQNFDELIEHLLREIALCGEQGASSEEFLTFITNFYELSKQPEADCEAESNEASRPVPTVDRRLCEQVWKWLIVHPDVLVGKENEGRKLTLTGFEARARATRTTDQGNEPQPIPVLPGHVVNGASALSSEQHDAQPTDTNGRAKNTEGPRSSHGPSPLRLYVTTERIWQALTGHGPDTKRVPELEFNLLSVIASSGREGILQAELVKASGQDKRSVPKRTDNLHDKGYIEKRGVLTKGARTSICILKKYAKETGVPGTGKTVDALSNVVFQHGRLVYDNFLDFITRLLKDRKIITFEDLRDILGISGKRWESKAMFRSIARLEKLGIVLRVMAKQSNVESAYYRKKRYPCVKIIREPNDKDRQYLRSLPAKEDLALHHDSMLPVESNDDDAPGDIDIDMLNDEQEEENHAAEPATTETADEESRRNAPQWTPDHPLGNFLFNLIDSKGMKGMSSMEIRDLSAGPFWRRPMEIVLGRLTDVWQTSQPLHLRHLAIVRDTSLTDKQLHYLYRTYDNFGKAVEAGEAVWEAILTAKKPLPKAKSRGKGRSEVEVDEWGFPALSATAFFGGKGTSTLQEMYAKNKSIIDDVAWNKVIKNLGDETDTIIRGIITNSSRVATSKPSGRLRKPTTGQNPPDDTEAGADAEVATPKPSKPMGRPRKYAAGQEPYMKRRRERQEETLAAETAAFAARIRMQAVRIAQEEATLQRSNIVLGSSALTEGTSFPDSRPIEASQNVEQLRNAQTPVIVGEGRGDAITLVVDENLTPVQSTTSGSKRKKTKTASAGRARKAVATTDALPAGVFNERVQELIVELTNMSRPGVYFNPPGYQREEIRKGRPPKALIAIFKLSRLKELDLPPPGTFRDLDTMLAPQYQDESALVAPVAQAGTEYQSVSAALSALNLPYGPAVPPPIDETCHHVNQPSTHEVPTDAQTQAHAVNTHAMPTPSADVDTSDFQPPKRKTRRLPRKPEAASQSSQLEHPIPSSSLLAAQPQVPSTSVGQTIAVETAQTESESPLVPVLGIMEACPLGRRSTPTYRSPYAPASSAEGHSNDAIDVDGPRVPPNRLLQSSNPAEIQAEAQTEQVAPQFAADASIHNLSSAEVEDGLGRSSPAVKSTPVTSSAERRAPARLLSSASKQKPRKSIYKPKMGVRLGEGHLGFKKRKILMEMIDKCGGAYPGNQELLQPFVALWKEQYSDSPPDRYTILRTVKALVDNGTLLRLGFTVTDFDGVVEARQILMKPGVSSSSDLVTNMQSKIIEQSPRLYYPPEVAHLVTESTQRPHGTNFRPDDTILVDRIYQPPHLLRLEKKVAEAKEKREAARLILEASKQKEAVELQRPGRLLTLFPRLRKPPVQLPKPGVTLPTPRTILPTPGLMFEPPELPKPLSTPYVSGSVTSYLVEGPSQEQERQEDHSALPIPVPPNPPPQTSTTEGNFRNAQHRLRQLVPEPPTVLRASRRLFDRQPPPNLNNSLRSLQQGPDISADSWNCQAISTLMDPDQPFHAASGTFGTQYHVLRIARPPFWISQTGGLQAQEMLEKLVPESLEDLRKSFRLPGATRNHDRRDNPDYSRFEETVDYVSRWENSLVKKSPWRLSGFTVKEPHFINHTLTTKHRTASTEFRDLLVQWSGASGQLHSLRAPPPAVSDDEDDDGVEKPPRKRRARGRPSQLSLNASRALAVAEPTGKPKRVTWVKPNSATSRKRKRALDGEATDGAVSEASAKRLKPAKPNSGSALGVLPARLNKKLILAVIAVRTLTGGLDQNIDWSLVMAALPGKPSNRFKRLSNPWSFFKQNHRNEIDKMQENFEERFLEAVESGELPLVDSDDPESYDWLRLVEWADKTIETPSFDDLELPADRDTLEAEFVIQERPAPKVVRINMHTTKERERAVMETSYQAYIPPLSPAKSSVVAAEATPTELELAKSWVIATVATPEAQYNEKAAQAELVRLDRGTNILQTAITALVDEKVILRGNKGRVVPGRNYALTGRFHQAFESLTTPRIVTFHQARNFKFHLDNAFSNPASEKRRIDVRYDASDGEIMALTNLLTGGRVKLIPRLPPIDHAHNPKEPTISKWGWLEGNYKSMHMDREKLFFGLKIVPTAEYIFGNPLATASTTNSRTGAVEPAVPLPPSVHLHDGRPSIPLWFDIHGNVNWEWWNKLLRVVLNSVAFRPGTSTQMLVNRFKGLVPHKDMVRCVQWCLDAGVLKRMGNDTEALTTGEWWWMAIVVDCGEIDGKVGGTKQGRANTVPDVMDVDDEDSEEELGVE</sequence>